<reference evidence="3 4" key="1">
    <citation type="submission" date="2016-09" db="EMBL/GenBank/DDBJ databases">
        <authorList>
            <person name="Capua I."/>
            <person name="De Benedictis P."/>
            <person name="Joannis T."/>
            <person name="Lombin L.H."/>
            <person name="Cattoli G."/>
        </authorList>
    </citation>
    <scope>NUCLEOTIDE SEQUENCE [LARGE SCALE GENOMIC DNA]</scope>
    <source>
        <strain evidence="3 4">ISLP-3</strain>
    </source>
</reference>
<organism evidence="3 4">
    <name type="scientific">Sanguibacter gelidistatuariae</name>
    <dbReference type="NCBI Taxonomy" id="1814289"/>
    <lineage>
        <taxon>Bacteria</taxon>
        <taxon>Bacillati</taxon>
        <taxon>Actinomycetota</taxon>
        <taxon>Actinomycetes</taxon>
        <taxon>Micrococcales</taxon>
        <taxon>Sanguibacteraceae</taxon>
        <taxon>Sanguibacter</taxon>
    </lineage>
</organism>
<evidence type="ECO:0000256" key="1">
    <source>
        <dbReference type="SAM" id="Phobius"/>
    </source>
</evidence>
<feature type="transmembrane region" description="Helical" evidence="1">
    <location>
        <begin position="31"/>
        <end position="54"/>
    </location>
</feature>
<dbReference type="AlphaFoldDB" id="A0A1G6HCZ8"/>
<keyword evidence="1" id="KW-1133">Transmembrane helix</keyword>
<proteinExistence type="predicted"/>
<dbReference type="STRING" id="1814289.SAMN05216410_0911"/>
<keyword evidence="1" id="KW-0812">Transmembrane</keyword>
<dbReference type="EMBL" id="FMYH01000001">
    <property type="protein sequence ID" value="SDB91795.1"/>
    <property type="molecule type" value="Genomic_DNA"/>
</dbReference>
<feature type="transmembrane region" description="Helical" evidence="1">
    <location>
        <begin position="66"/>
        <end position="89"/>
    </location>
</feature>
<keyword evidence="1" id="KW-0472">Membrane</keyword>
<protein>
    <recommendedName>
        <fullName evidence="2">DUF4190 domain-containing protein</fullName>
    </recommendedName>
</protein>
<dbReference type="InterPro" id="IPR025241">
    <property type="entry name" value="DUF4190"/>
</dbReference>
<evidence type="ECO:0000313" key="4">
    <source>
        <dbReference type="Proteomes" id="UP000199039"/>
    </source>
</evidence>
<dbReference type="Pfam" id="PF13828">
    <property type="entry name" value="DUF4190"/>
    <property type="match status" value="1"/>
</dbReference>
<accession>A0A1G6HCZ8</accession>
<gene>
    <name evidence="3" type="ORF">SAMN05216410_0911</name>
</gene>
<evidence type="ECO:0000313" key="3">
    <source>
        <dbReference type="EMBL" id="SDB91795.1"/>
    </source>
</evidence>
<feature type="domain" description="DUF4190" evidence="2">
    <location>
        <begin position="31"/>
        <end position="83"/>
    </location>
</feature>
<evidence type="ECO:0000259" key="2">
    <source>
        <dbReference type="Pfam" id="PF13828"/>
    </source>
</evidence>
<keyword evidence="4" id="KW-1185">Reference proteome</keyword>
<dbReference type="Proteomes" id="UP000199039">
    <property type="component" value="Unassembled WGS sequence"/>
</dbReference>
<name>A0A1G6HCZ8_9MICO</name>
<sequence>MGNVPYPSAPQAGYGGPYYPPGMPPPTDGTAIAALVCGLVVGPVGLILGIVALARIRRSGAKGRGLAITGIVLGAISLVSAAVLVVFVATGAFNTSPSNISEGRSIAADKLEPGHCANFADVDGAGERVPVVPCSDAHDIEIIADLGKDAQASWGDTTALGLECAEQVTAIAGRDAGRLTTYVLPIIPADPDDKLLTRYLCAASSDDATMTGSFVVGDAVLN</sequence>